<dbReference type="Proteomes" id="UP000723714">
    <property type="component" value="Unassembled WGS sequence"/>
</dbReference>
<keyword evidence="2" id="KW-1133">Transmembrane helix</keyword>
<name>A0ABS6D5I9_9FIRM</name>
<evidence type="ECO:0000256" key="1">
    <source>
        <dbReference type="SAM" id="MobiDB-lite"/>
    </source>
</evidence>
<feature type="compositionally biased region" description="Basic and acidic residues" evidence="1">
    <location>
        <begin position="153"/>
        <end position="164"/>
    </location>
</feature>
<keyword evidence="4" id="KW-1185">Reference proteome</keyword>
<reference evidence="3 4" key="1">
    <citation type="submission" date="2021-06" db="EMBL/GenBank/DDBJ databases">
        <title>Faecalicatena sp. nov. isolated from porcine feces.</title>
        <authorList>
            <person name="Oh B.S."/>
            <person name="Lee J.H."/>
        </authorList>
    </citation>
    <scope>NUCLEOTIDE SEQUENCE [LARGE SCALE GENOMIC DNA]</scope>
    <source>
        <strain evidence="3 4">AGMB00832</strain>
    </source>
</reference>
<feature type="compositionally biased region" description="Pro residues" evidence="1">
    <location>
        <begin position="228"/>
        <end position="238"/>
    </location>
</feature>
<evidence type="ECO:0000313" key="3">
    <source>
        <dbReference type="EMBL" id="MBU3876860.1"/>
    </source>
</evidence>
<feature type="compositionally biased region" description="Basic and acidic residues" evidence="1">
    <location>
        <begin position="119"/>
        <end position="142"/>
    </location>
</feature>
<dbReference type="RefSeq" id="WP_216242726.1">
    <property type="nucleotide sequence ID" value="NZ_JABACJ020000013.1"/>
</dbReference>
<feature type="transmembrane region" description="Helical" evidence="2">
    <location>
        <begin position="442"/>
        <end position="463"/>
    </location>
</feature>
<evidence type="ECO:0008006" key="5">
    <source>
        <dbReference type="Google" id="ProtNLM"/>
    </source>
</evidence>
<comment type="caution">
    <text evidence="3">The sequence shown here is derived from an EMBL/GenBank/DDBJ whole genome shotgun (WGS) entry which is preliminary data.</text>
</comment>
<keyword evidence="2" id="KW-0812">Transmembrane</keyword>
<feature type="transmembrane region" description="Helical" evidence="2">
    <location>
        <begin position="391"/>
        <end position="409"/>
    </location>
</feature>
<organism evidence="3 4">
    <name type="scientific">Faecalicatena faecalis</name>
    <dbReference type="NCBI Taxonomy" id="2726362"/>
    <lineage>
        <taxon>Bacteria</taxon>
        <taxon>Bacillati</taxon>
        <taxon>Bacillota</taxon>
        <taxon>Clostridia</taxon>
        <taxon>Lachnospirales</taxon>
        <taxon>Lachnospiraceae</taxon>
        <taxon>Faecalicatena</taxon>
    </lineage>
</organism>
<feature type="compositionally biased region" description="Low complexity" evidence="1">
    <location>
        <begin position="209"/>
        <end position="227"/>
    </location>
</feature>
<evidence type="ECO:0000313" key="4">
    <source>
        <dbReference type="Proteomes" id="UP000723714"/>
    </source>
</evidence>
<protein>
    <recommendedName>
        <fullName evidence="5">Membrane protein YphA (DoxX/SURF4 family)</fullName>
    </recommendedName>
</protein>
<feature type="transmembrane region" description="Helical" evidence="2">
    <location>
        <begin position="353"/>
        <end position="371"/>
    </location>
</feature>
<feature type="transmembrane region" description="Helical" evidence="2">
    <location>
        <begin position="416"/>
        <end position="436"/>
    </location>
</feature>
<feature type="region of interest" description="Disordered" evidence="1">
    <location>
        <begin position="43"/>
        <end position="338"/>
    </location>
</feature>
<gene>
    <name evidence="3" type="ORF">HGO97_013685</name>
</gene>
<feature type="compositionally biased region" description="Polar residues" evidence="1">
    <location>
        <begin position="54"/>
        <end position="63"/>
    </location>
</feature>
<proteinExistence type="predicted"/>
<sequence length="487" mass="52449">MRCPKCGKDVELQKKQVGVDENGKPIFNEYAICRDCKKQWNLDKQREKKAADANASNHTQSKESPAGVESPADDGTKIAVPKRKTVPADAKNTAPVSKTGGPAKKAPADSRPKAPVKRAAVDEKADAPIKKTPKDVKPDAPIKKTPTNVKPDAPIKKTPTDTKAKAPVKKAPVDGKANPPVKKAPADVRSSAPVKKTPADERKATEGNPSAAPVKKAAPAGKKNPSTRPAPGPKPAPKATPDEKPAPKKKPVPTDTGSNKPVKSSDEQRYSNIPPEKVRVKREKAVRASYEDMLAADPDRKPVKKKRPVPAEDSVSKKKPASSNAAPARKKSAPQPMREVEQEIIEPKAKFRLLRIIFGIISIAAFAFFAYKGFLAGLDNISAGTKATTGTIYIVLALCMLVSGLLLLIMQKKRTILAFVLPMLFYIGSAVFAFLKRGEDNFLLYGAIAGAALAVIFLILTIASRGGDEEDDFDDDYDDPFEDDYDN</sequence>
<keyword evidence="2" id="KW-0472">Membrane</keyword>
<dbReference type="EMBL" id="JABACJ020000013">
    <property type="protein sequence ID" value="MBU3876860.1"/>
    <property type="molecule type" value="Genomic_DNA"/>
</dbReference>
<accession>A0ABS6D5I9</accession>
<evidence type="ECO:0000256" key="2">
    <source>
        <dbReference type="SAM" id="Phobius"/>
    </source>
</evidence>